<accession>A0AAP7KZ89</accession>
<dbReference type="EMBL" id="LYVI01000018">
    <property type="protein sequence ID" value="OBU59553.1"/>
    <property type="molecule type" value="Genomic_DNA"/>
</dbReference>
<protein>
    <submittedName>
        <fullName evidence="1">Uncharacterized protein</fullName>
    </submittedName>
</protein>
<evidence type="ECO:0000313" key="1">
    <source>
        <dbReference type="EMBL" id="OBU59553.1"/>
    </source>
</evidence>
<dbReference type="RefSeq" id="WP_053520447.1">
    <property type="nucleotide sequence ID" value="NZ_JAXRVG010000002.1"/>
</dbReference>
<comment type="caution">
    <text evidence="1">The sequence shown here is derived from an EMBL/GenBank/DDBJ whole genome shotgun (WGS) entry which is preliminary data.</text>
</comment>
<reference evidence="1 2" key="1">
    <citation type="submission" date="2016-05" db="EMBL/GenBank/DDBJ databases">
        <title>Draft Genome Sequences of Stenotrophomonas maltophilia Strains Sm32COP, Sm41DVV, Sm46PAILV, SmF3, SmF22, SmSOFb1 and SmCVFa1, Isolated from Different Manures, in France.</title>
        <authorList>
            <person name="Nazaret S."/>
            <person name="Bodilis J."/>
        </authorList>
    </citation>
    <scope>NUCLEOTIDE SEQUENCE [LARGE SCALE GENOMIC DNA]</scope>
    <source>
        <strain evidence="1 2">Sm41DVV</strain>
    </source>
</reference>
<proteinExistence type="predicted"/>
<dbReference type="Proteomes" id="UP000092125">
    <property type="component" value="Unassembled WGS sequence"/>
</dbReference>
<sequence>MLAGVLLLAAWLGWTLAALWAQADASQPPAGRWRAADVLAQLSPAVLAASHQHPLLLRQSIVCGCAPPARTPDGIDLREARTPLPFEWLVLYQQRLVYAGPSLLDAGCGGRPLAAAPLVAGLLRNAQAPVILSHHCPCHKE</sequence>
<gene>
    <name evidence="1" type="ORF">A9K56_18400</name>
</gene>
<organism evidence="1 2">
    <name type="scientific">Stenotrophomonas maltophilia</name>
    <name type="common">Pseudomonas maltophilia</name>
    <name type="synonym">Xanthomonas maltophilia</name>
    <dbReference type="NCBI Taxonomy" id="40324"/>
    <lineage>
        <taxon>Bacteria</taxon>
        <taxon>Pseudomonadati</taxon>
        <taxon>Pseudomonadota</taxon>
        <taxon>Gammaproteobacteria</taxon>
        <taxon>Lysobacterales</taxon>
        <taxon>Lysobacteraceae</taxon>
        <taxon>Stenotrophomonas</taxon>
        <taxon>Stenotrophomonas maltophilia group</taxon>
    </lineage>
</organism>
<name>A0AAP7KZ89_STEMA</name>
<dbReference type="AlphaFoldDB" id="A0AAP7KZ89"/>
<evidence type="ECO:0000313" key="2">
    <source>
        <dbReference type="Proteomes" id="UP000092125"/>
    </source>
</evidence>